<gene>
    <name evidence="8" type="ORF">SAMN05421642_12262</name>
</gene>
<feature type="transmembrane region" description="Helical" evidence="6">
    <location>
        <begin position="206"/>
        <end position="227"/>
    </location>
</feature>
<dbReference type="OrthoDB" id="9812221at2"/>
<evidence type="ECO:0000256" key="1">
    <source>
        <dbReference type="ARBA" id="ARBA00004651"/>
    </source>
</evidence>
<name>A0A239MVE8_9NOCA</name>
<comment type="subcellular location">
    <subcellularLocation>
        <location evidence="1">Cell membrane</location>
        <topology evidence="1">Multi-pass membrane protein</topology>
    </subcellularLocation>
</comment>
<evidence type="ECO:0000256" key="5">
    <source>
        <dbReference type="ARBA" id="ARBA00023136"/>
    </source>
</evidence>
<keyword evidence="2" id="KW-0813">Transport</keyword>
<organism evidence="8 9">
    <name type="scientific">Rhodococcoides kyotonense</name>
    <dbReference type="NCBI Taxonomy" id="398843"/>
    <lineage>
        <taxon>Bacteria</taxon>
        <taxon>Bacillati</taxon>
        <taxon>Actinomycetota</taxon>
        <taxon>Actinomycetes</taxon>
        <taxon>Mycobacteriales</taxon>
        <taxon>Nocardiaceae</taxon>
        <taxon>Rhodococcoides</taxon>
    </lineage>
</organism>
<keyword evidence="9" id="KW-1185">Reference proteome</keyword>
<evidence type="ECO:0000256" key="6">
    <source>
        <dbReference type="SAM" id="Phobius"/>
    </source>
</evidence>
<evidence type="ECO:0000259" key="7">
    <source>
        <dbReference type="PROSITE" id="PS50850"/>
    </source>
</evidence>
<dbReference type="GO" id="GO:0022857">
    <property type="term" value="F:transmembrane transporter activity"/>
    <property type="evidence" value="ECO:0007669"/>
    <property type="project" value="InterPro"/>
</dbReference>
<feature type="transmembrane region" description="Helical" evidence="6">
    <location>
        <begin position="57"/>
        <end position="76"/>
    </location>
</feature>
<dbReference type="InterPro" id="IPR036259">
    <property type="entry name" value="MFS_trans_sf"/>
</dbReference>
<feature type="transmembrane region" description="Helical" evidence="6">
    <location>
        <begin position="382"/>
        <end position="401"/>
    </location>
</feature>
<dbReference type="PANTHER" id="PTHR23501">
    <property type="entry name" value="MAJOR FACILITATOR SUPERFAMILY"/>
    <property type="match status" value="1"/>
</dbReference>
<dbReference type="Gene3D" id="1.20.1250.20">
    <property type="entry name" value="MFS general substrate transporter like domains"/>
    <property type="match status" value="1"/>
</dbReference>
<reference evidence="9" key="1">
    <citation type="submission" date="2017-06" db="EMBL/GenBank/DDBJ databases">
        <authorList>
            <person name="Varghese N."/>
            <person name="Submissions S."/>
        </authorList>
    </citation>
    <scope>NUCLEOTIDE SEQUENCE [LARGE SCALE GENOMIC DNA]</scope>
    <source>
        <strain evidence="9">JCM 23211</strain>
    </source>
</reference>
<dbReference type="Proteomes" id="UP000198327">
    <property type="component" value="Unassembled WGS sequence"/>
</dbReference>
<dbReference type="EMBL" id="FZOW01000022">
    <property type="protein sequence ID" value="SNT46084.1"/>
    <property type="molecule type" value="Genomic_DNA"/>
</dbReference>
<dbReference type="InterPro" id="IPR020846">
    <property type="entry name" value="MFS_dom"/>
</dbReference>
<dbReference type="AlphaFoldDB" id="A0A239MVE8"/>
<evidence type="ECO:0000256" key="2">
    <source>
        <dbReference type="ARBA" id="ARBA00022448"/>
    </source>
</evidence>
<evidence type="ECO:0000313" key="9">
    <source>
        <dbReference type="Proteomes" id="UP000198327"/>
    </source>
</evidence>
<keyword evidence="4 6" id="KW-1133">Transmembrane helix</keyword>
<feature type="transmembrane region" description="Helical" evidence="6">
    <location>
        <begin position="337"/>
        <end position="361"/>
    </location>
</feature>
<feature type="domain" description="Major facilitator superfamily (MFS) profile" evidence="7">
    <location>
        <begin position="1"/>
        <end position="439"/>
    </location>
</feature>
<accession>A0A239MVE8</accession>
<keyword evidence="3 6" id="KW-0812">Transmembrane</keyword>
<dbReference type="PROSITE" id="PS50850">
    <property type="entry name" value="MFS"/>
    <property type="match status" value="1"/>
</dbReference>
<keyword evidence="5 6" id="KW-0472">Membrane</keyword>
<feature type="transmembrane region" description="Helical" evidence="6">
    <location>
        <begin position="82"/>
        <end position="103"/>
    </location>
</feature>
<evidence type="ECO:0000256" key="4">
    <source>
        <dbReference type="ARBA" id="ARBA00022989"/>
    </source>
</evidence>
<feature type="transmembrane region" description="Helical" evidence="6">
    <location>
        <begin position="307"/>
        <end position="331"/>
    </location>
</feature>
<dbReference type="PANTHER" id="PTHR23501:SF1">
    <property type="entry name" value="TRANSPORT PROTEIN HSRA-RELATED"/>
    <property type="match status" value="1"/>
</dbReference>
<evidence type="ECO:0000256" key="3">
    <source>
        <dbReference type="ARBA" id="ARBA00022692"/>
    </source>
</evidence>
<feature type="transmembrane region" description="Helical" evidence="6">
    <location>
        <begin position="115"/>
        <end position="139"/>
    </location>
</feature>
<feature type="transmembrane region" description="Helical" evidence="6">
    <location>
        <begin position="248"/>
        <end position="270"/>
    </location>
</feature>
<dbReference type="Gene3D" id="1.20.1720.10">
    <property type="entry name" value="Multidrug resistance protein D"/>
    <property type="match status" value="1"/>
</dbReference>
<dbReference type="InterPro" id="IPR011701">
    <property type="entry name" value="MFS"/>
</dbReference>
<sequence length="447" mass="46877">MEILDATVIATAVPAMADSFGVEAVDVGIAISAYILTLAVLIPVSGWMADRFGVRRVFLAAIVVFTVASIGCALSPSLPVLVAMRVLQGVGGAMMVPVGRLAVLRATSKSELVRAIAYLTWPALTAPVLAPALGGAIVTYFSWRWIFLINVPLGIVGFLVGLRLVRGVDGTGPTRPLDWRGFVLTAVGIAALIVSLDSIRTEGTPWVAVGVGLAVAAVVSTAAVVHLRRAEHPLLDLTVLRVDTFRNTATYGSFYRMVITAVPFLLPLMFQLRFGWSPFVSGLMVIALFVGNIAIKPTTTPLMRRFGIRTVIIADGALSILCFGAIALVSVDTPPVVIAAILVISGALRSIGFTAYNSLAFADVDSDRLTHANTFNATAQELFSGFGIALGAIALTLSTAIVQSFDRPSGEAFSISFAALGVLMVVVVIGGLVLRKDAGRSVTAVAR</sequence>
<dbReference type="Pfam" id="PF07690">
    <property type="entry name" value="MFS_1"/>
    <property type="match status" value="1"/>
</dbReference>
<feature type="transmembrane region" description="Helical" evidence="6">
    <location>
        <begin position="276"/>
        <end position="295"/>
    </location>
</feature>
<dbReference type="SUPFAM" id="SSF103473">
    <property type="entry name" value="MFS general substrate transporter"/>
    <property type="match status" value="1"/>
</dbReference>
<feature type="transmembrane region" description="Helical" evidence="6">
    <location>
        <begin position="27"/>
        <end position="45"/>
    </location>
</feature>
<feature type="transmembrane region" description="Helical" evidence="6">
    <location>
        <begin position="145"/>
        <end position="165"/>
    </location>
</feature>
<feature type="transmembrane region" description="Helical" evidence="6">
    <location>
        <begin position="177"/>
        <end position="194"/>
    </location>
</feature>
<evidence type="ECO:0000313" key="8">
    <source>
        <dbReference type="EMBL" id="SNT46084.1"/>
    </source>
</evidence>
<protein>
    <submittedName>
        <fullName evidence="8">Drug resistance transporter, EmrB/QacA subfamily</fullName>
    </submittedName>
</protein>
<feature type="transmembrane region" description="Helical" evidence="6">
    <location>
        <begin position="413"/>
        <end position="434"/>
    </location>
</feature>
<dbReference type="GO" id="GO:0005886">
    <property type="term" value="C:plasma membrane"/>
    <property type="evidence" value="ECO:0007669"/>
    <property type="project" value="UniProtKB-SubCell"/>
</dbReference>
<dbReference type="STRING" id="398843.A3K89_07420"/>
<proteinExistence type="predicted"/>